<comment type="caution">
    <text evidence="1">The sequence shown here is derived from an EMBL/GenBank/DDBJ whole genome shotgun (WGS) entry which is preliminary data.</text>
</comment>
<dbReference type="GO" id="GO:0005524">
    <property type="term" value="F:ATP binding"/>
    <property type="evidence" value="ECO:0007669"/>
    <property type="project" value="UniProtKB-UniRule"/>
</dbReference>
<dbReference type="RefSeq" id="WP_012056096.1">
    <property type="nucleotide sequence ID" value="NZ_CP054012.1"/>
</dbReference>
<organism evidence="1 2">
    <name type="scientific">Parabacteroides distasonis</name>
    <dbReference type="NCBI Taxonomy" id="823"/>
    <lineage>
        <taxon>Bacteria</taxon>
        <taxon>Pseudomonadati</taxon>
        <taxon>Bacteroidota</taxon>
        <taxon>Bacteroidia</taxon>
        <taxon>Bacteroidales</taxon>
        <taxon>Tannerellaceae</taxon>
        <taxon>Parabacteroides</taxon>
    </lineage>
</organism>
<gene>
    <name evidence="1" type="ORF">DW782_07850</name>
</gene>
<dbReference type="AlphaFoldDB" id="A0A3R6HEV2"/>
<dbReference type="PROSITE" id="PS00867">
    <property type="entry name" value="CPSASE_2"/>
    <property type="match status" value="1"/>
</dbReference>
<dbReference type="PROSITE" id="PS50975">
    <property type="entry name" value="ATP_GRASP"/>
    <property type="match status" value="1"/>
</dbReference>
<dbReference type="GO" id="GO:0046872">
    <property type="term" value="F:metal ion binding"/>
    <property type="evidence" value="ECO:0007669"/>
    <property type="project" value="InterPro"/>
</dbReference>
<dbReference type="SUPFAM" id="SSF56059">
    <property type="entry name" value="Glutathione synthetase ATP-binding domain-like"/>
    <property type="match status" value="1"/>
</dbReference>
<dbReference type="InterPro" id="IPR048764">
    <property type="entry name" value="PylC_N"/>
</dbReference>
<dbReference type="SMR" id="A0A3R6HEV2"/>
<dbReference type="Gene3D" id="3.30.470.20">
    <property type="entry name" value="ATP-grasp fold, B domain"/>
    <property type="match status" value="1"/>
</dbReference>
<dbReference type="Pfam" id="PF15632">
    <property type="entry name" value="ATPgrasp_Ter"/>
    <property type="match status" value="1"/>
</dbReference>
<reference evidence="1 2" key="1">
    <citation type="submission" date="2018-08" db="EMBL/GenBank/DDBJ databases">
        <title>A genome reference for cultivated species of the human gut microbiota.</title>
        <authorList>
            <person name="Zou Y."/>
            <person name="Xue W."/>
            <person name="Luo G."/>
        </authorList>
    </citation>
    <scope>NUCLEOTIDE SEQUENCE [LARGE SCALE GENOMIC DNA]</scope>
    <source>
        <strain evidence="1 2">AM30-4</strain>
    </source>
</reference>
<proteinExistence type="predicted"/>
<evidence type="ECO:0000313" key="2">
    <source>
        <dbReference type="Proteomes" id="UP000284660"/>
    </source>
</evidence>
<dbReference type="InterPro" id="IPR005479">
    <property type="entry name" value="CPAse_ATP-bd"/>
</dbReference>
<protein>
    <submittedName>
        <fullName evidence="1">ATP-grasp domain-containing protein</fullName>
    </submittedName>
</protein>
<sequence>MNNNQTRVLITAIGTMNCTTIISELKKAEEVFYVIGADINGKYSIANSNEVDEFFQFPSVLHDREGYVQYLLNFCKEHNVEVFFCVVDEEVEVVAKHKEDFNAIGITLCLANIDAIITCHNKNLFAEWSEKNIAKYCIKRYENITDVNNDNFPIFIKPVEGRASIGCRKIENMEELWKYASVWDNYIAQEYVTGEIVSVDIVRNRKTEQFEVVQKLELLRNSNGCGIAVEIVDIPEIRQLCCIIADIFNLNGVINAEFFITNKGLKIIEINPRLPAGIEYSCMAGLDVVLNALRIARGEACIFKDIKIGAHYAKRYETYEIK</sequence>
<evidence type="ECO:0000313" key="1">
    <source>
        <dbReference type="EMBL" id="RHD75579.1"/>
    </source>
</evidence>
<dbReference type="InterPro" id="IPR011761">
    <property type="entry name" value="ATP-grasp"/>
</dbReference>
<dbReference type="Proteomes" id="UP000284660">
    <property type="component" value="Unassembled WGS sequence"/>
</dbReference>
<name>A0A3R6HEV2_PARDI</name>
<accession>A0A3R6HEV2</accession>
<dbReference type="EMBL" id="QSJN01000004">
    <property type="protein sequence ID" value="RHD75579.1"/>
    <property type="molecule type" value="Genomic_DNA"/>
</dbReference>
<dbReference type="Pfam" id="PF21360">
    <property type="entry name" value="PylC-like_N"/>
    <property type="match status" value="1"/>
</dbReference>
<dbReference type="Gene3D" id="3.40.50.20">
    <property type="match status" value="1"/>
</dbReference>